<evidence type="ECO:0000313" key="3">
    <source>
        <dbReference type="EMBL" id="PIA41206.1"/>
    </source>
</evidence>
<gene>
    <name evidence="3" type="ORF">AQUCO_02300185v1</name>
</gene>
<dbReference type="SMART" id="SM01162">
    <property type="entry name" value="DUF1771"/>
    <property type="match status" value="1"/>
</dbReference>
<dbReference type="InParanoid" id="A0A2G5DCH7"/>
<organism evidence="3 4">
    <name type="scientific">Aquilegia coerulea</name>
    <name type="common">Rocky mountain columbine</name>
    <dbReference type="NCBI Taxonomy" id="218851"/>
    <lineage>
        <taxon>Eukaryota</taxon>
        <taxon>Viridiplantae</taxon>
        <taxon>Streptophyta</taxon>
        <taxon>Embryophyta</taxon>
        <taxon>Tracheophyta</taxon>
        <taxon>Spermatophyta</taxon>
        <taxon>Magnoliopsida</taxon>
        <taxon>Ranunculales</taxon>
        <taxon>Ranunculaceae</taxon>
        <taxon>Thalictroideae</taxon>
        <taxon>Aquilegia</taxon>
    </lineage>
</organism>
<dbReference type="PANTHER" id="PTHR47872:SF1">
    <property type="entry name" value="NUCLEAR RNA EXPORT FACTOR SDE5-RELATED"/>
    <property type="match status" value="1"/>
</dbReference>
<feature type="region of interest" description="Disordered" evidence="1">
    <location>
        <begin position="302"/>
        <end position="333"/>
    </location>
</feature>
<sequence length="493" mass="54985">MEASSSCNVKRDDETRALEGLLDIFGCAFDLREIAAAFCKAGRNYEVAAEILSEPKECLPSAAPTHVTSHRPRAVVLSEQLSENISKTFADRNLTTLKPKKHSVSIGTVSSVIGKEYSKPRTLSNGPCQAAKPMKVNLSEFQLNEVKEEGVLLDSTTVKDPINSDLGEFLFKMLGEGFQLGADVIQDVLGSCGYDTNKSIEKLVDLSASTLTRSDDIVGGFAGHSADKDLKQKYPFCKERCVNTDSFQRNETKVDGKEKGKHDLSREVLTSLFNADRPEEPPRKPLLVRAVKRTRSYGKVVSEPLIDRTPKLSTDSVNDPPKDTDEDGEEEDNYEILRRNAKEHWVTMKAYYKAAVDAFVKGDQTQAVKLFQQGHFFNNKARETDEKSSQEILECSTTSNEKNEDEVTLDLRDYDVKDAIRLLKLHLTSLSALQDLKVIVGVESDNPKKGSTRRRVLMLLERESIKWTEEGGVLTVLLTEIDPDKLSFAKKVE</sequence>
<dbReference type="STRING" id="218851.A0A2G5DCH7"/>
<reference evidence="3 4" key="1">
    <citation type="submission" date="2017-09" db="EMBL/GenBank/DDBJ databases">
        <title>WGS assembly of Aquilegia coerulea Goldsmith.</title>
        <authorList>
            <person name="Hodges S."/>
            <person name="Kramer E."/>
            <person name="Nordborg M."/>
            <person name="Tomkins J."/>
            <person name="Borevitz J."/>
            <person name="Derieg N."/>
            <person name="Yan J."/>
            <person name="Mihaltcheva S."/>
            <person name="Hayes R.D."/>
            <person name="Rokhsar D."/>
        </authorList>
    </citation>
    <scope>NUCLEOTIDE SEQUENCE [LARGE SCALE GENOMIC DNA]</scope>
    <source>
        <strain evidence="4">cv. Goldsmith</strain>
    </source>
</reference>
<name>A0A2G5DCH7_AQUCA</name>
<dbReference type="EMBL" id="KZ305040">
    <property type="protein sequence ID" value="PIA41206.1"/>
    <property type="molecule type" value="Genomic_DNA"/>
</dbReference>
<dbReference type="PANTHER" id="PTHR47872">
    <property type="entry name" value="NUCLEAR RNA EXPORT FACTOR SDE5-RELATED"/>
    <property type="match status" value="1"/>
</dbReference>
<accession>A0A2G5DCH7</accession>
<evidence type="ECO:0000256" key="1">
    <source>
        <dbReference type="SAM" id="MobiDB-lite"/>
    </source>
</evidence>
<dbReference type="InterPro" id="IPR013899">
    <property type="entry name" value="DUF1771"/>
</dbReference>
<keyword evidence="4" id="KW-1185">Reference proteome</keyword>
<dbReference type="AlphaFoldDB" id="A0A2G5DCH7"/>
<dbReference type="Pfam" id="PF08590">
    <property type="entry name" value="DUF1771"/>
    <property type="match status" value="1"/>
</dbReference>
<proteinExistence type="predicted"/>
<dbReference type="InterPro" id="IPR036063">
    <property type="entry name" value="Smr_dom_sf"/>
</dbReference>
<feature type="domain" description="DUF1771" evidence="2">
    <location>
        <begin position="333"/>
        <end position="397"/>
    </location>
</feature>
<feature type="compositionally biased region" description="Acidic residues" evidence="1">
    <location>
        <begin position="324"/>
        <end position="333"/>
    </location>
</feature>
<evidence type="ECO:0000259" key="2">
    <source>
        <dbReference type="SMART" id="SM01162"/>
    </source>
</evidence>
<evidence type="ECO:0000313" key="4">
    <source>
        <dbReference type="Proteomes" id="UP000230069"/>
    </source>
</evidence>
<dbReference type="OrthoDB" id="1928104at2759"/>
<dbReference type="FunCoup" id="A0A2G5DCH7">
    <property type="interactions" value="381"/>
</dbReference>
<dbReference type="Proteomes" id="UP000230069">
    <property type="component" value="Unassembled WGS sequence"/>
</dbReference>
<dbReference type="Gene3D" id="3.30.1370.110">
    <property type="match status" value="1"/>
</dbReference>
<protein>
    <recommendedName>
        <fullName evidence="2">DUF1771 domain-containing protein</fullName>
    </recommendedName>
</protein>